<dbReference type="EMBL" id="FQWX01000001">
    <property type="protein sequence ID" value="SHG40741.1"/>
    <property type="molecule type" value="Genomic_DNA"/>
</dbReference>
<sequence length="56" mass="6660">MFRFKKNHVNLDNNYEKKSYKSQKKDISLLVNNEEKIVDKIGNKISETDFVVENLI</sequence>
<evidence type="ECO:0000313" key="2">
    <source>
        <dbReference type="Proteomes" id="UP000243255"/>
    </source>
</evidence>
<feature type="non-terminal residue" evidence="1">
    <location>
        <position position="56"/>
    </location>
</feature>
<reference evidence="2" key="1">
    <citation type="submission" date="2016-11" db="EMBL/GenBank/DDBJ databases">
        <authorList>
            <person name="Varghese N."/>
            <person name="Submissions S."/>
        </authorList>
    </citation>
    <scope>NUCLEOTIDE SEQUENCE [LARGE SCALE GENOMIC DNA]</scope>
    <source>
        <strain evidence="2">DSM 2635</strain>
    </source>
</reference>
<evidence type="ECO:0000313" key="1">
    <source>
        <dbReference type="EMBL" id="SHG40741.1"/>
    </source>
</evidence>
<proteinExistence type="predicted"/>
<dbReference type="AlphaFoldDB" id="A0A1M5JJN9"/>
<protein>
    <submittedName>
        <fullName evidence="1">Uncharacterized protein</fullName>
    </submittedName>
</protein>
<organism evidence="1 2">
    <name type="scientific">Asaccharospora irregularis DSM 2635</name>
    <dbReference type="NCBI Taxonomy" id="1121321"/>
    <lineage>
        <taxon>Bacteria</taxon>
        <taxon>Bacillati</taxon>
        <taxon>Bacillota</taxon>
        <taxon>Clostridia</taxon>
        <taxon>Peptostreptococcales</taxon>
        <taxon>Peptostreptococcaceae</taxon>
        <taxon>Asaccharospora</taxon>
    </lineage>
</organism>
<name>A0A1M5JJN9_9FIRM</name>
<gene>
    <name evidence="1" type="ORF">SAMN04488530_101178</name>
</gene>
<keyword evidence="2" id="KW-1185">Reference proteome</keyword>
<dbReference type="Proteomes" id="UP000243255">
    <property type="component" value="Unassembled WGS sequence"/>
</dbReference>
<accession>A0A1M5JJN9</accession>